<name>A0A7R9FF42_9NEOP</name>
<sequence length="337" mass="36790">MQAMCQAFIVWFVGDNEVENGIVPGQVLIISVKSDSFISYDLTYEYEKPPPVHPTEIRTLISPSSAVKLNTTSALANYATEVFFVTMECLKDEVVILMQSIQSRSGDGASSTNQPKGWVHAQPRKDGNHKPDSVAAWSRRNSQRSIDESCFPMCISHPPPNNGQRVEARANAAPSGSDVKYCPARHSTVNTPGKRYVKLIVIPALANYATEAEKPPPVHPTEIRTSISPSSAVELNTTSALDNYATEVAPPTDIDGLVARLDAACTTVYAGMLKHVKESMMRPHGSARTPLRPAHVITEEGKPTLFTYVPLHYVTRAVSTCDANHPHPPLPLLSFHP</sequence>
<protein>
    <submittedName>
        <fullName evidence="2">Uncharacterized protein</fullName>
    </submittedName>
</protein>
<feature type="region of interest" description="Disordered" evidence="1">
    <location>
        <begin position="104"/>
        <end position="139"/>
    </location>
</feature>
<feature type="compositionally biased region" description="Basic and acidic residues" evidence="1">
    <location>
        <begin position="123"/>
        <end position="132"/>
    </location>
</feature>
<evidence type="ECO:0000313" key="2">
    <source>
        <dbReference type="EMBL" id="CAD7452423.1"/>
    </source>
</evidence>
<accession>A0A7R9FF42</accession>
<organism evidence="2">
    <name type="scientific">Timema tahoe</name>
    <dbReference type="NCBI Taxonomy" id="61484"/>
    <lineage>
        <taxon>Eukaryota</taxon>
        <taxon>Metazoa</taxon>
        <taxon>Ecdysozoa</taxon>
        <taxon>Arthropoda</taxon>
        <taxon>Hexapoda</taxon>
        <taxon>Insecta</taxon>
        <taxon>Pterygota</taxon>
        <taxon>Neoptera</taxon>
        <taxon>Polyneoptera</taxon>
        <taxon>Phasmatodea</taxon>
        <taxon>Timematodea</taxon>
        <taxon>Timematoidea</taxon>
        <taxon>Timematidae</taxon>
        <taxon>Timema</taxon>
    </lineage>
</organism>
<proteinExistence type="predicted"/>
<dbReference type="AlphaFoldDB" id="A0A7R9FF42"/>
<reference evidence="2" key="1">
    <citation type="submission" date="2020-11" db="EMBL/GenBank/DDBJ databases">
        <authorList>
            <person name="Tran Van P."/>
        </authorList>
    </citation>
    <scope>NUCLEOTIDE SEQUENCE</scope>
</reference>
<feature type="compositionally biased region" description="Polar residues" evidence="1">
    <location>
        <begin position="104"/>
        <end position="115"/>
    </location>
</feature>
<dbReference type="EMBL" id="OE000101">
    <property type="protein sequence ID" value="CAD7452423.1"/>
    <property type="molecule type" value="Genomic_DNA"/>
</dbReference>
<evidence type="ECO:0000256" key="1">
    <source>
        <dbReference type="SAM" id="MobiDB-lite"/>
    </source>
</evidence>
<gene>
    <name evidence="2" type="ORF">TTEB3V08_LOCUS603</name>
</gene>